<proteinExistence type="predicted"/>
<dbReference type="CDD" id="cd02696">
    <property type="entry name" value="MurNAc-LAA"/>
    <property type="match status" value="1"/>
</dbReference>
<dbReference type="GO" id="GO:0008745">
    <property type="term" value="F:N-acetylmuramoyl-L-alanine amidase activity"/>
    <property type="evidence" value="ECO:0007669"/>
    <property type="project" value="UniProtKB-EC"/>
</dbReference>
<evidence type="ECO:0000256" key="2">
    <source>
        <dbReference type="ARBA" id="ARBA00011901"/>
    </source>
</evidence>
<dbReference type="InterPro" id="IPR021731">
    <property type="entry name" value="AMIN_dom"/>
</dbReference>
<dbReference type="SUPFAM" id="SSF53187">
    <property type="entry name" value="Zn-dependent exopeptidases"/>
    <property type="match status" value="1"/>
</dbReference>
<evidence type="ECO:0000256" key="3">
    <source>
        <dbReference type="ARBA" id="ARBA00022801"/>
    </source>
</evidence>
<gene>
    <name evidence="6" type="ORF">ATO8_02045</name>
</gene>
<dbReference type="SMART" id="SM00646">
    <property type="entry name" value="Ami_3"/>
    <property type="match status" value="1"/>
</dbReference>
<dbReference type="Proteomes" id="UP000019063">
    <property type="component" value="Unassembled WGS sequence"/>
</dbReference>
<dbReference type="RefSeq" id="WP_043841576.1">
    <property type="nucleotide sequence ID" value="NZ_AQQW01000001.1"/>
</dbReference>
<feature type="signal peptide" evidence="4">
    <location>
        <begin position="1"/>
        <end position="22"/>
    </location>
</feature>
<dbReference type="GO" id="GO:0030288">
    <property type="term" value="C:outer membrane-bounded periplasmic space"/>
    <property type="evidence" value="ECO:0007669"/>
    <property type="project" value="TreeGrafter"/>
</dbReference>
<evidence type="ECO:0000259" key="5">
    <source>
        <dbReference type="SMART" id="SM00646"/>
    </source>
</evidence>
<keyword evidence="4" id="KW-0732">Signal</keyword>
<dbReference type="InterPro" id="IPR002508">
    <property type="entry name" value="MurNAc-LAA_cat"/>
</dbReference>
<dbReference type="Pfam" id="PF11741">
    <property type="entry name" value="AMIN"/>
    <property type="match status" value="1"/>
</dbReference>
<evidence type="ECO:0000256" key="1">
    <source>
        <dbReference type="ARBA" id="ARBA00001561"/>
    </source>
</evidence>
<protein>
    <recommendedName>
        <fullName evidence="2">N-acetylmuramoyl-L-alanine amidase</fullName>
        <ecNumber evidence="2">3.5.1.28</ecNumber>
    </recommendedName>
</protein>
<accession>W4HRK6</accession>
<keyword evidence="3" id="KW-0378">Hydrolase</keyword>
<dbReference type="GO" id="GO:0009253">
    <property type="term" value="P:peptidoglycan catabolic process"/>
    <property type="evidence" value="ECO:0007669"/>
    <property type="project" value="InterPro"/>
</dbReference>
<dbReference type="Pfam" id="PF01520">
    <property type="entry name" value="Amidase_3"/>
    <property type="match status" value="1"/>
</dbReference>
<dbReference type="InterPro" id="IPR050695">
    <property type="entry name" value="N-acetylmuramoyl_amidase_3"/>
</dbReference>
<organism evidence="6 7">
    <name type="scientific">Roseivivax marinus</name>
    <dbReference type="NCBI Taxonomy" id="1379903"/>
    <lineage>
        <taxon>Bacteria</taxon>
        <taxon>Pseudomonadati</taxon>
        <taxon>Pseudomonadota</taxon>
        <taxon>Alphaproteobacteria</taxon>
        <taxon>Rhodobacterales</taxon>
        <taxon>Roseobacteraceae</taxon>
        <taxon>Roseivivax</taxon>
    </lineage>
</organism>
<sequence>MRHILRLAAILAATLTAAPVAAQELGGLARLDASQSYARDLRPGGGTELRLALSQGVPWRVFTLDDPARLVLDFREVDWSGVDPATLLRGERVQAIRVGPYRPGWSRLTADLSGPMEVTRADLRLDAASAGMLTVALEPTDDETFADLSGPPRDARWDLPAPARTAPAPGPDGILKVVLDPGHGGVDPGAEHGGATEAQLMLTFARELKEMLLRSGGFDVVMTREADAFVSLEARVAAAHRAGADVFLSLHADAIEEGVARGATVYMLARDAQDAATRALVERHERGEILTGVDLSEADDHVADVLMDLARLDTQPRSRALAEALVSGIKGASVNVHKHPIRQAGFSVLKAADIPSALIEVGFLSTDAELANMLDPEWRAGMAAGIRDGLRAWAADDAALADLRRR</sequence>
<dbReference type="PANTHER" id="PTHR30404:SF0">
    <property type="entry name" value="N-ACETYLMURAMOYL-L-ALANINE AMIDASE AMIC"/>
    <property type="match status" value="1"/>
</dbReference>
<reference evidence="6 7" key="1">
    <citation type="journal article" date="2014" name="Antonie Van Leeuwenhoek">
        <title>Roseivivax atlanticus sp. nov., isolated from surface seawater of the Atlantic Ocean.</title>
        <authorList>
            <person name="Li G."/>
            <person name="Lai Q."/>
            <person name="Liu X."/>
            <person name="Sun F."/>
            <person name="Shao Z."/>
        </authorList>
    </citation>
    <scope>NUCLEOTIDE SEQUENCE [LARGE SCALE GENOMIC DNA]</scope>
    <source>
        <strain evidence="6 7">22II-s10s</strain>
    </source>
</reference>
<evidence type="ECO:0000313" key="7">
    <source>
        <dbReference type="Proteomes" id="UP000019063"/>
    </source>
</evidence>
<evidence type="ECO:0000256" key="4">
    <source>
        <dbReference type="SAM" id="SignalP"/>
    </source>
</evidence>
<dbReference type="eggNOG" id="COG0860">
    <property type="taxonomic scope" value="Bacteria"/>
</dbReference>
<evidence type="ECO:0000313" key="6">
    <source>
        <dbReference type="EMBL" id="ETW14650.1"/>
    </source>
</evidence>
<dbReference type="PATRIC" id="fig|1317118.6.peg.421"/>
<feature type="domain" description="MurNAc-LAA" evidence="5">
    <location>
        <begin position="236"/>
        <end position="391"/>
    </location>
</feature>
<comment type="caution">
    <text evidence="6">The sequence shown here is derived from an EMBL/GenBank/DDBJ whole genome shotgun (WGS) entry which is preliminary data.</text>
</comment>
<dbReference type="EMBL" id="AQQW01000001">
    <property type="protein sequence ID" value="ETW14650.1"/>
    <property type="molecule type" value="Genomic_DNA"/>
</dbReference>
<comment type="catalytic activity">
    <reaction evidence="1">
        <text>Hydrolyzes the link between N-acetylmuramoyl residues and L-amino acid residues in certain cell-wall glycopeptides.</text>
        <dbReference type="EC" id="3.5.1.28"/>
    </reaction>
</comment>
<dbReference type="STRING" id="1379903.ATO8_02045"/>
<dbReference type="EC" id="3.5.1.28" evidence="2"/>
<dbReference type="PANTHER" id="PTHR30404">
    <property type="entry name" value="N-ACETYLMURAMOYL-L-ALANINE AMIDASE"/>
    <property type="match status" value="1"/>
</dbReference>
<dbReference type="AlphaFoldDB" id="W4HRK6"/>
<dbReference type="Gene3D" id="3.40.630.40">
    <property type="entry name" value="Zn-dependent exopeptidases"/>
    <property type="match status" value="1"/>
</dbReference>
<name>W4HRK6_9RHOB</name>
<keyword evidence="7" id="KW-1185">Reference proteome</keyword>
<feature type="chain" id="PRO_5004843466" description="N-acetylmuramoyl-L-alanine amidase" evidence="4">
    <location>
        <begin position="23"/>
        <end position="406"/>
    </location>
</feature>
<dbReference type="Gene3D" id="2.60.40.3500">
    <property type="match status" value="1"/>
</dbReference>